<keyword evidence="2" id="KW-1185">Reference proteome</keyword>
<sequence length="143" mass="14722">MNGGYCGIVVFKGIFFTNGGVWKTIGCSLAIWCNIGVCEITDMLLMLSIVGGVVLLEITVSYGICVEELCAITAVEEIGSSVVGLHNSFVGAVVIVGSSCCDAPPVTGVRSGVITGSNDIIYLMGLVGIPPAPPMSLDAIFEC</sequence>
<dbReference type="AlphaFoldDB" id="A0AAU9P373"/>
<evidence type="ECO:0000313" key="1">
    <source>
        <dbReference type="EMBL" id="CAH1444378.1"/>
    </source>
</evidence>
<gene>
    <name evidence="1" type="ORF">LVIROSA_LOCUS30212</name>
</gene>
<accession>A0AAU9P373</accession>
<protein>
    <submittedName>
        <fullName evidence="1">Uncharacterized protein</fullName>
    </submittedName>
</protein>
<organism evidence="1 2">
    <name type="scientific">Lactuca virosa</name>
    <dbReference type="NCBI Taxonomy" id="75947"/>
    <lineage>
        <taxon>Eukaryota</taxon>
        <taxon>Viridiplantae</taxon>
        <taxon>Streptophyta</taxon>
        <taxon>Embryophyta</taxon>
        <taxon>Tracheophyta</taxon>
        <taxon>Spermatophyta</taxon>
        <taxon>Magnoliopsida</taxon>
        <taxon>eudicotyledons</taxon>
        <taxon>Gunneridae</taxon>
        <taxon>Pentapetalae</taxon>
        <taxon>asterids</taxon>
        <taxon>campanulids</taxon>
        <taxon>Asterales</taxon>
        <taxon>Asteraceae</taxon>
        <taxon>Cichorioideae</taxon>
        <taxon>Cichorieae</taxon>
        <taxon>Lactucinae</taxon>
        <taxon>Lactuca</taxon>
    </lineage>
</organism>
<dbReference type="Proteomes" id="UP001157418">
    <property type="component" value="Unassembled WGS sequence"/>
</dbReference>
<proteinExistence type="predicted"/>
<evidence type="ECO:0000313" key="2">
    <source>
        <dbReference type="Proteomes" id="UP001157418"/>
    </source>
</evidence>
<name>A0AAU9P373_9ASTR</name>
<dbReference type="EMBL" id="CAKMRJ010005523">
    <property type="protein sequence ID" value="CAH1444378.1"/>
    <property type="molecule type" value="Genomic_DNA"/>
</dbReference>
<reference evidence="1 2" key="1">
    <citation type="submission" date="2022-01" db="EMBL/GenBank/DDBJ databases">
        <authorList>
            <person name="Xiong W."/>
            <person name="Schranz E."/>
        </authorList>
    </citation>
    <scope>NUCLEOTIDE SEQUENCE [LARGE SCALE GENOMIC DNA]</scope>
</reference>
<comment type="caution">
    <text evidence="1">The sequence shown here is derived from an EMBL/GenBank/DDBJ whole genome shotgun (WGS) entry which is preliminary data.</text>
</comment>